<dbReference type="Gene3D" id="1.10.10.1340">
    <property type="entry name" value="Mediator of RNA polymerase II, submodule Med31 (Soh1)"/>
    <property type="match status" value="1"/>
</dbReference>
<dbReference type="PANTHER" id="PTHR13186">
    <property type="entry name" value="MEDIATOR OF RNA POLYMERASE II TRANSCRIPTION SUBUNIT 31"/>
    <property type="match status" value="1"/>
</dbReference>
<comment type="subcellular location">
    <subcellularLocation>
        <location evidence="1 10">Nucleus</location>
    </subcellularLocation>
</comment>
<reference evidence="12" key="1">
    <citation type="submission" date="2021-03" db="EMBL/GenBank/DDBJ databases">
        <title>Revisited historic fungal species revealed as producer of novel bioactive compounds through whole genome sequencing and comparative genomics.</title>
        <authorList>
            <person name="Vignolle G.A."/>
            <person name="Hochenegger N."/>
            <person name="Mach R.L."/>
            <person name="Mach-Aigner A.R."/>
            <person name="Javad Rahimi M."/>
            <person name="Salim K.A."/>
            <person name="Chan C.M."/>
            <person name="Lim L.B.L."/>
            <person name="Cai F."/>
            <person name="Druzhinina I.S."/>
            <person name="U'Ren J.M."/>
            <person name="Derntl C."/>
        </authorList>
    </citation>
    <scope>NUCLEOTIDE SEQUENCE</scope>
    <source>
        <strain evidence="12">TUCIM 5799</strain>
    </source>
</reference>
<evidence type="ECO:0000256" key="9">
    <source>
        <dbReference type="ARBA" id="ARBA00025687"/>
    </source>
</evidence>
<keyword evidence="8 10" id="KW-0539">Nucleus</keyword>
<evidence type="ECO:0000256" key="6">
    <source>
        <dbReference type="ARBA" id="ARBA00023159"/>
    </source>
</evidence>
<dbReference type="GO" id="GO:0003712">
    <property type="term" value="F:transcription coregulator activity"/>
    <property type="evidence" value="ECO:0007669"/>
    <property type="project" value="InterPro"/>
</dbReference>
<name>A0A9P9WYR7_9PEZI</name>
<keyword evidence="13" id="KW-1185">Reference proteome</keyword>
<evidence type="ECO:0000313" key="12">
    <source>
        <dbReference type="EMBL" id="KAI1881726.1"/>
    </source>
</evidence>
<dbReference type="Pfam" id="PF05669">
    <property type="entry name" value="Med31"/>
    <property type="match status" value="1"/>
</dbReference>
<dbReference type="InterPro" id="IPR008831">
    <property type="entry name" value="Mediator_Med31"/>
</dbReference>
<evidence type="ECO:0000256" key="5">
    <source>
        <dbReference type="ARBA" id="ARBA00023015"/>
    </source>
</evidence>
<evidence type="ECO:0000256" key="4">
    <source>
        <dbReference type="ARBA" id="ARBA00019660"/>
    </source>
</evidence>
<comment type="function">
    <text evidence="9 10">Component of the Mediator complex, a coactivator involved in the regulated transcription of nearly all RNA polymerase II-dependent genes. Mediator functions as a bridge to convey information from gene-specific regulatory proteins to the basal RNA polymerase II transcription machinery. Mediator is recruited to promoters by direct interactions with regulatory proteins and serves as a scaffold for the assembly of a functional preinitiation complex with RNA polymerase II and the general transcription factors.</text>
</comment>
<keyword evidence="6 10" id="KW-0010">Activator</keyword>
<dbReference type="EMBL" id="JAFIMR010000001">
    <property type="protein sequence ID" value="KAI1881726.1"/>
    <property type="molecule type" value="Genomic_DNA"/>
</dbReference>
<feature type="region of interest" description="Disordered" evidence="11">
    <location>
        <begin position="1"/>
        <end position="39"/>
    </location>
</feature>
<gene>
    <name evidence="12" type="ORF">JX265_000552</name>
</gene>
<comment type="caution">
    <text evidence="12">The sequence shown here is derived from an EMBL/GenBank/DDBJ whole genome shotgun (WGS) entry which is preliminary data.</text>
</comment>
<proteinExistence type="inferred from homology"/>
<dbReference type="GO" id="GO:0016592">
    <property type="term" value="C:mediator complex"/>
    <property type="evidence" value="ECO:0007669"/>
    <property type="project" value="InterPro"/>
</dbReference>
<dbReference type="Proteomes" id="UP000829685">
    <property type="component" value="Unassembled WGS sequence"/>
</dbReference>
<accession>A0A9P9WYR7</accession>
<evidence type="ECO:0000256" key="2">
    <source>
        <dbReference type="ARBA" id="ARBA00006378"/>
    </source>
</evidence>
<protein>
    <recommendedName>
        <fullName evidence="4 10">Mediator of RNA polymerase II transcription subunit 31</fullName>
    </recommendedName>
</protein>
<evidence type="ECO:0000256" key="7">
    <source>
        <dbReference type="ARBA" id="ARBA00023163"/>
    </source>
</evidence>
<comment type="similarity">
    <text evidence="2 10">Belongs to the Mediator complex subunit 31 family.</text>
</comment>
<dbReference type="InterPro" id="IPR038089">
    <property type="entry name" value="Med31_sf"/>
</dbReference>
<dbReference type="GO" id="GO:0006355">
    <property type="term" value="P:regulation of DNA-templated transcription"/>
    <property type="evidence" value="ECO:0007669"/>
    <property type="project" value="InterPro"/>
</dbReference>
<feature type="compositionally biased region" description="Basic residues" evidence="11">
    <location>
        <begin position="24"/>
        <end position="38"/>
    </location>
</feature>
<evidence type="ECO:0000256" key="10">
    <source>
        <dbReference type="RuleBase" id="RU364129"/>
    </source>
</evidence>
<evidence type="ECO:0000256" key="3">
    <source>
        <dbReference type="ARBA" id="ARBA00011837"/>
    </source>
</evidence>
<keyword evidence="7 10" id="KW-0804">Transcription</keyword>
<evidence type="ECO:0000313" key="13">
    <source>
        <dbReference type="Proteomes" id="UP000829685"/>
    </source>
</evidence>
<evidence type="ECO:0000256" key="8">
    <source>
        <dbReference type="ARBA" id="ARBA00023242"/>
    </source>
</evidence>
<evidence type="ECO:0000256" key="1">
    <source>
        <dbReference type="ARBA" id="ARBA00004123"/>
    </source>
</evidence>
<organism evidence="12 13">
    <name type="scientific">Neoarthrinium moseri</name>
    <dbReference type="NCBI Taxonomy" id="1658444"/>
    <lineage>
        <taxon>Eukaryota</taxon>
        <taxon>Fungi</taxon>
        <taxon>Dikarya</taxon>
        <taxon>Ascomycota</taxon>
        <taxon>Pezizomycotina</taxon>
        <taxon>Sordariomycetes</taxon>
        <taxon>Xylariomycetidae</taxon>
        <taxon>Amphisphaeriales</taxon>
        <taxon>Apiosporaceae</taxon>
        <taxon>Neoarthrinium</taxon>
    </lineage>
</organism>
<evidence type="ECO:0000256" key="11">
    <source>
        <dbReference type="SAM" id="MobiDB-lite"/>
    </source>
</evidence>
<comment type="subunit">
    <text evidence="3 10">Component of the Mediator complex.</text>
</comment>
<sequence length="190" mass="21603">MGGGEDAAQTAKPSIAIREIGSERRRKAHSIPRHRRSTLARPHALFLDFSGQQPSPSAARLFASLPPARGRCPMSQSPPNPPAEAEPLYGGFTRFEIELEFVQSLANPFYLNHLASQKLLSEPAFVEYLKYLQYWSKPPYLKYLTYPGPTLKHLELLQQERFRQEIISPELVHLLAAENQKASIDWHKEE</sequence>
<dbReference type="AlphaFoldDB" id="A0A9P9WYR7"/>
<dbReference type="FunFam" id="1.10.10.1340:FF:000002">
    <property type="entry name" value="Mediator of RNA polymerase II transcription subunit 31"/>
    <property type="match status" value="1"/>
</dbReference>
<keyword evidence="5 10" id="KW-0805">Transcription regulation</keyword>